<organism evidence="4 5">
    <name type="scientific">Esox lucius</name>
    <name type="common">Northern pike</name>
    <dbReference type="NCBI Taxonomy" id="8010"/>
    <lineage>
        <taxon>Eukaryota</taxon>
        <taxon>Metazoa</taxon>
        <taxon>Chordata</taxon>
        <taxon>Craniata</taxon>
        <taxon>Vertebrata</taxon>
        <taxon>Euteleostomi</taxon>
        <taxon>Actinopterygii</taxon>
        <taxon>Neopterygii</taxon>
        <taxon>Teleostei</taxon>
        <taxon>Protacanthopterygii</taxon>
        <taxon>Esociformes</taxon>
        <taxon>Esocidae</taxon>
        <taxon>Esox</taxon>
    </lineage>
</organism>
<accession>A0A3P8XFA7</accession>
<dbReference type="GO" id="GO:0004843">
    <property type="term" value="F:cysteine-type deubiquitinase activity"/>
    <property type="evidence" value="ECO:0007669"/>
    <property type="project" value="UniProtKB-UniRule"/>
</dbReference>
<dbReference type="InParanoid" id="A0A3P8XFA7"/>
<dbReference type="Bgee" id="ENSELUG00000003202">
    <property type="expression patterns" value="Expressed in stomach and 14 other cell types or tissues"/>
</dbReference>
<dbReference type="CDD" id="cd02257">
    <property type="entry name" value="Peptidase_C19"/>
    <property type="match status" value="1"/>
</dbReference>
<dbReference type="GO" id="GO:0006508">
    <property type="term" value="P:proteolysis"/>
    <property type="evidence" value="ECO:0007669"/>
    <property type="project" value="UniProtKB-KW"/>
</dbReference>
<dbReference type="GO" id="GO:0016579">
    <property type="term" value="P:protein deubiquitination"/>
    <property type="evidence" value="ECO:0007669"/>
    <property type="project" value="InterPro"/>
</dbReference>
<dbReference type="OMA" id="CENGHKL"/>
<dbReference type="GeneTree" id="ENSGT00940000167245"/>
<dbReference type="SUPFAM" id="SSF54001">
    <property type="entry name" value="Cysteine proteinases"/>
    <property type="match status" value="1"/>
</dbReference>
<dbReference type="PANTHER" id="PTHR24006">
    <property type="entry name" value="UBIQUITIN CARBOXYL-TERMINAL HYDROLASE"/>
    <property type="match status" value="1"/>
</dbReference>
<dbReference type="PROSITE" id="PS00972">
    <property type="entry name" value="USP_1"/>
    <property type="match status" value="1"/>
</dbReference>
<keyword evidence="1" id="KW-0645">Protease</keyword>
<proteinExistence type="inferred from homology"/>
<evidence type="ECO:0000256" key="1">
    <source>
        <dbReference type="RuleBase" id="RU366025"/>
    </source>
</evidence>
<reference evidence="4" key="3">
    <citation type="submission" date="2025-08" db="UniProtKB">
        <authorList>
            <consortium name="Ensembl"/>
        </authorList>
    </citation>
    <scope>IDENTIFICATION</scope>
</reference>
<sequence length="509" mass="59793">MLRHLYIDLLLRQKNEQMNSQLSHPKKKGYNEDIVERFRRKLDLIFEYKGLVNQGATCYLNSVLQVLFMTKSFREAVESHSGKNPKTVDFQLKSLFKTLKTKETNIKDILPTLSIVNVHEQRDAAEYLEKLLSMVNPDWSKMFKGQFRHTTRCSKGHEVSDVTGPFWTLPLSLAHSSDKSCSVMEGLEELFKSSIVSEMYCDQCEERTHATIAGEMVEPPEILTLLLKRFEFDYRRRSYVKKDCSVDVPHTLQIKDCDYELYAVVDHVGSLRGGHYTATIRSYEDHNWYVFDDTYVRLASQQSTSHVDNERSQSPYLLMYQKACISDQPRKEEIERIMELKCMEEDWKNIEEKLKIIKEQCKRMNEKLMEIINMESKSISVQQERVHVESKTCEDSSRSGEKASHHANCCPMTTEKKKGLKENIREIEKSRREIEKYKRRFEVHRNGIGQYGRQSEEYRKGIQKNRRAIEECRKGIHECKRKLVKCKRVIEHMAELGPDRLPVGMKEMT</sequence>
<comment type="catalytic activity">
    <reaction evidence="1">
        <text>Thiol-dependent hydrolysis of ester, thioester, amide, peptide and isopeptide bonds formed by the C-terminal Gly of ubiquitin (a 76-residue protein attached to proteins as an intracellular targeting signal).</text>
        <dbReference type="EC" id="3.4.19.12"/>
    </reaction>
</comment>
<feature type="coiled-coil region" evidence="2">
    <location>
        <begin position="340"/>
        <end position="374"/>
    </location>
</feature>
<dbReference type="InterPro" id="IPR038765">
    <property type="entry name" value="Papain-like_cys_pep_sf"/>
</dbReference>
<comment type="similarity">
    <text evidence="1">Belongs to the peptidase C19 family.</text>
</comment>
<keyword evidence="1" id="KW-0788">Thiol protease</keyword>
<dbReference type="InterPro" id="IPR001394">
    <property type="entry name" value="Peptidase_C19_UCH"/>
</dbReference>
<dbReference type="InterPro" id="IPR050164">
    <property type="entry name" value="Peptidase_C19"/>
</dbReference>
<dbReference type="PROSITE" id="PS00973">
    <property type="entry name" value="USP_2"/>
    <property type="match status" value="1"/>
</dbReference>
<dbReference type="RefSeq" id="XP_019899042.2">
    <property type="nucleotide sequence ID" value="XM_020043483.3"/>
</dbReference>
<protein>
    <recommendedName>
        <fullName evidence="1">Ubiquitin carboxyl-terminal hydrolase</fullName>
        <ecNumber evidence="1">3.4.19.12</ecNumber>
    </recommendedName>
</protein>
<keyword evidence="5" id="KW-1185">Reference proteome</keyword>
<dbReference type="Gene3D" id="3.90.70.10">
    <property type="entry name" value="Cysteine proteinases"/>
    <property type="match status" value="1"/>
</dbReference>
<dbReference type="InterPro" id="IPR018200">
    <property type="entry name" value="USP_CS"/>
</dbReference>
<dbReference type="Ensembl" id="ENSELUT00000016840.3">
    <property type="protein sequence ID" value="ENSELUP00000001767.3"/>
    <property type="gene ID" value="ENSELUG00000003202.3"/>
</dbReference>
<dbReference type="PANTHER" id="PTHR24006:SF899">
    <property type="entry name" value="UBIQUITIN CARBOXYL-TERMINAL HYDROLASE"/>
    <property type="match status" value="1"/>
</dbReference>
<reference evidence="4" key="2">
    <citation type="submission" date="2020-02" db="EMBL/GenBank/DDBJ databases">
        <title>Esox lucius (northern pike) genome, fEsoLuc1, primary haplotype.</title>
        <authorList>
            <person name="Myers G."/>
            <person name="Karagic N."/>
            <person name="Meyer A."/>
            <person name="Pippel M."/>
            <person name="Reichard M."/>
            <person name="Winkler S."/>
            <person name="Tracey A."/>
            <person name="Sims Y."/>
            <person name="Howe K."/>
            <person name="Rhie A."/>
            <person name="Formenti G."/>
            <person name="Durbin R."/>
            <person name="Fedrigo O."/>
            <person name="Jarvis E.D."/>
        </authorList>
    </citation>
    <scope>NUCLEOTIDE SEQUENCE [LARGE SCALE GENOMIC DNA]</scope>
</reference>
<dbReference type="InterPro" id="IPR028889">
    <property type="entry name" value="USP"/>
</dbReference>
<dbReference type="GO" id="GO:0005829">
    <property type="term" value="C:cytosol"/>
    <property type="evidence" value="ECO:0007669"/>
    <property type="project" value="TreeGrafter"/>
</dbReference>
<dbReference type="GO" id="GO:0005634">
    <property type="term" value="C:nucleus"/>
    <property type="evidence" value="ECO:0007669"/>
    <property type="project" value="TreeGrafter"/>
</dbReference>
<dbReference type="RefSeq" id="XP_034146488.1">
    <property type="nucleotide sequence ID" value="XM_034290597.1"/>
</dbReference>
<feature type="coiled-coil region" evidence="2">
    <location>
        <begin position="417"/>
        <end position="447"/>
    </location>
</feature>
<dbReference type="AlphaFoldDB" id="A0A3P8XFA7"/>
<dbReference type="RefSeq" id="XP_019899043.2">
    <property type="nucleotide sequence ID" value="XM_020043484.2"/>
</dbReference>
<dbReference type="GeneID" id="105028172"/>
<evidence type="ECO:0000313" key="5">
    <source>
        <dbReference type="Proteomes" id="UP000265140"/>
    </source>
</evidence>
<keyword evidence="1" id="KW-0833">Ubl conjugation pathway</keyword>
<reference evidence="4" key="4">
    <citation type="submission" date="2025-09" db="UniProtKB">
        <authorList>
            <consortium name="Ensembl"/>
        </authorList>
    </citation>
    <scope>IDENTIFICATION</scope>
</reference>
<keyword evidence="1" id="KW-0378">Hydrolase</keyword>
<dbReference type="EC" id="3.4.19.12" evidence="1"/>
<dbReference type="PROSITE" id="PS50235">
    <property type="entry name" value="USP_3"/>
    <property type="match status" value="1"/>
</dbReference>
<reference evidence="5" key="1">
    <citation type="journal article" date="2014" name="PLoS ONE">
        <title>The genome and linkage map of the northern pike (Esox lucius): conserved synteny revealed between the salmonid sister group and the Neoteleostei.</title>
        <authorList>
            <person name="Rondeau E.B."/>
            <person name="Minkley D.R."/>
            <person name="Leong J.S."/>
            <person name="Messmer A.M."/>
            <person name="Jantzen J.R."/>
            <person name="von Schalburg K.R."/>
            <person name="Lemon C."/>
            <person name="Bird N.H."/>
            <person name="Koop B.F."/>
        </authorList>
    </citation>
    <scope>NUCLEOTIDE SEQUENCE</scope>
</reference>
<evidence type="ECO:0000259" key="3">
    <source>
        <dbReference type="PROSITE" id="PS50235"/>
    </source>
</evidence>
<evidence type="ECO:0000313" key="4">
    <source>
        <dbReference type="Ensembl" id="ENSELUP00000001767.3"/>
    </source>
</evidence>
<keyword evidence="2" id="KW-0175">Coiled coil</keyword>
<evidence type="ECO:0000256" key="2">
    <source>
        <dbReference type="SAM" id="Coils"/>
    </source>
</evidence>
<feature type="domain" description="USP" evidence="3">
    <location>
        <begin position="49"/>
        <end position="323"/>
    </location>
</feature>
<name>A0A3P8XFA7_ESOLU</name>
<dbReference type="Pfam" id="PF00443">
    <property type="entry name" value="UCH"/>
    <property type="match status" value="1"/>
</dbReference>
<dbReference type="Proteomes" id="UP000265140">
    <property type="component" value="Chromosome 24"/>
</dbReference>